<evidence type="ECO:0000256" key="7">
    <source>
        <dbReference type="ARBA" id="ARBA00022614"/>
    </source>
</evidence>
<evidence type="ECO:0000256" key="6">
    <source>
        <dbReference type="ARBA" id="ARBA00022553"/>
    </source>
</evidence>
<evidence type="ECO:0000256" key="5">
    <source>
        <dbReference type="ARBA" id="ARBA00022527"/>
    </source>
</evidence>
<dbReference type="InterPro" id="IPR051809">
    <property type="entry name" value="Plant_receptor-like_S/T_kinase"/>
</dbReference>
<evidence type="ECO:0000256" key="22">
    <source>
        <dbReference type="ARBA" id="ARBA00056628"/>
    </source>
</evidence>
<evidence type="ECO:0000256" key="10">
    <source>
        <dbReference type="ARBA" id="ARBA00022729"/>
    </source>
</evidence>
<dbReference type="SMART" id="SM00220">
    <property type="entry name" value="S_TKc"/>
    <property type="match status" value="1"/>
</dbReference>
<dbReference type="InterPro" id="IPR008271">
    <property type="entry name" value="Ser/Thr_kinase_AS"/>
</dbReference>
<keyword evidence="15" id="KW-1133">Transmembrane helix</keyword>
<keyword evidence="16" id="KW-0472">Membrane</keyword>
<dbReference type="EC" id="2.7.11.1" evidence="3"/>
<evidence type="ECO:0000256" key="20">
    <source>
        <dbReference type="ARBA" id="ARBA00048679"/>
    </source>
</evidence>
<evidence type="ECO:0000256" key="4">
    <source>
        <dbReference type="ARBA" id="ARBA00022475"/>
    </source>
</evidence>
<name>A0A5P1FTA7_ASPOF</name>
<dbReference type="Gene3D" id="1.10.510.10">
    <property type="entry name" value="Transferase(Phosphotransferase) domain 1"/>
    <property type="match status" value="1"/>
</dbReference>
<dbReference type="PRINTS" id="PR00019">
    <property type="entry name" value="LEURICHRPT"/>
</dbReference>
<proteinExistence type="predicted"/>
<evidence type="ECO:0000256" key="24">
    <source>
        <dbReference type="PROSITE-ProRule" id="PRU10141"/>
    </source>
</evidence>
<organism evidence="26 27">
    <name type="scientific">Asparagus officinalis</name>
    <name type="common">Garden asparagus</name>
    <dbReference type="NCBI Taxonomy" id="4686"/>
    <lineage>
        <taxon>Eukaryota</taxon>
        <taxon>Viridiplantae</taxon>
        <taxon>Streptophyta</taxon>
        <taxon>Embryophyta</taxon>
        <taxon>Tracheophyta</taxon>
        <taxon>Spermatophyta</taxon>
        <taxon>Magnoliopsida</taxon>
        <taxon>Liliopsida</taxon>
        <taxon>Asparagales</taxon>
        <taxon>Asparagaceae</taxon>
        <taxon>Asparagoideae</taxon>
        <taxon>Asparagus</taxon>
    </lineage>
</organism>
<sequence>SIANLSSHMDILSIGENQIAGSIPDGIGNLANLSALLLHGNKLTGVIPSELGSLRKLYALRLSGNSFSGQIPSSFGNLTQLDQLDLRASGIEGSIPVTFGNCRSLIALDLSENKLNGFIPKELFSIVSLSELLNISHNFLSGEIPSSLGDCESLEFLYMQNNLFDGTISQSMSRLEGLRELDLSSNNLSGSIPGFLGRSSLVYLNLSLNNFEGEVPKEGIFLNASEVSVIGNNKLCGGVPQLHLPRCSTQSSSKHKLARATNQFSSSNLIGAGSFGSVYKGILNEGIVAVKVLNLKERGASKSFIAECQALGNIRHRNLVRILTTCSTVDSQGNDFKSLILEFMSNGSLEDWLHPEVLEQRNLSLLERLNIAIDVAFALEYLHHHAHKPIVHCDLKPSNVLLDEDMCAHVSDFGLARFLSDKAAESDEYQTLSAGVRGTIGYIAPEYGMGTQISTCGDVFSYGVLLLEIFTGKRPTDAIFKDGVGLHKFVEMAFPDRLSEVLDPYILSQASKNEAKSSSMEYHCLVSVLKVGLSCSEEDPRARMDMRSITRELVAIRDLLL</sequence>
<evidence type="ECO:0000256" key="12">
    <source>
        <dbReference type="ARBA" id="ARBA00022741"/>
    </source>
</evidence>
<keyword evidence="17" id="KW-0675">Receptor</keyword>
<dbReference type="InterPro" id="IPR011009">
    <property type="entry name" value="Kinase-like_dom_sf"/>
</dbReference>
<dbReference type="Gene3D" id="3.30.200.20">
    <property type="entry name" value="Phosphorylase Kinase, domain 1"/>
    <property type="match status" value="1"/>
</dbReference>
<evidence type="ECO:0000256" key="18">
    <source>
        <dbReference type="ARBA" id="ARBA00023180"/>
    </source>
</evidence>
<evidence type="ECO:0000256" key="14">
    <source>
        <dbReference type="ARBA" id="ARBA00022840"/>
    </source>
</evidence>
<dbReference type="OMA" id="GHNVWIQ"/>
<keyword evidence="11" id="KW-0677">Repeat</keyword>
<dbReference type="FunFam" id="1.10.510.10:FF:000358">
    <property type="entry name" value="Putative leucine-rich repeat receptor-like serine/threonine-protein kinase"/>
    <property type="match status" value="1"/>
</dbReference>
<feature type="binding site" evidence="24">
    <location>
        <position position="291"/>
    </location>
    <ligand>
        <name>ATP</name>
        <dbReference type="ChEBI" id="CHEBI:30616"/>
    </ligand>
</feature>
<keyword evidence="6" id="KW-0597">Phosphoprotein</keyword>
<dbReference type="Proteomes" id="UP000243459">
    <property type="component" value="Chromosome 1"/>
</dbReference>
<protein>
    <recommendedName>
        <fullName evidence="23">Receptor kinase-like protein Xa21</fullName>
        <ecNumber evidence="3">2.7.11.1</ecNumber>
    </recommendedName>
</protein>
<dbReference type="FunFam" id="3.80.10.10:FF:000383">
    <property type="entry name" value="Leucine-rich repeat receptor protein kinase EMS1"/>
    <property type="match status" value="1"/>
</dbReference>
<comment type="catalytic activity">
    <reaction evidence="19">
        <text>L-threonyl-[protein] + ATP = O-phospho-L-threonyl-[protein] + ADP + H(+)</text>
        <dbReference type="Rhea" id="RHEA:46608"/>
        <dbReference type="Rhea" id="RHEA-COMP:11060"/>
        <dbReference type="Rhea" id="RHEA-COMP:11605"/>
        <dbReference type="ChEBI" id="CHEBI:15378"/>
        <dbReference type="ChEBI" id="CHEBI:30013"/>
        <dbReference type="ChEBI" id="CHEBI:30616"/>
        <dbReference type="ChEBI" id="CHEBI:61977"/>
        <dbReference type="ChEBI" id="CHEBI:456216"/>
        <dbReference type="EC" id="2.7.11.1"/>
    </reaction>
</comment>
<evidence type="ECO:0000256" key="3">
    <source>
        <dbReference type="ARBA" id="ARBA00012513"/>
    </source>
</evidence>
<dbReference type="InterPro" id="IPR000719">
    <property type="entry name" value="Prot_kinase_dom"/>
</dbReference>
<dbReference type="EMBL" id="CM007381">
    <property type="protein sequence ID" value="ONK80903.1"/>
    <property type="molecule type" value="Genomic_DNA"/>
</dbReference>
<comment type="function">
    <text evidence="22">The processed protein kinase Xa21 chain released by protein cleavage after X.oryzae pv. oryzae protein Ax21 detection translocates into the nucleus where it can bind and regulate WRKY62, a transcription factor. Confers resistance to the bacterial pathogen X.oryzae pv. oryzae (Xoo).</text>
</comment>
<evidence type="ECO:0000256" key="15">
    <source>
        <dbReference type="ARBA" id="ARBA00022989"/>
    </source>
</evidence>
<dbReference type="Gene3D" id="3.80.10.10">
    <property type="entry name" value="Ribonuclease Inhibitor"/>
    <property type="match status" value="1"/>
</dbReference>
<reference evidence="27" key="1">
    <citation type="journal article" date="2017" name="Nat. Commun.">
        <title>The asparagus genome sheds light on the origin and evolution of a young Y chromosome.</title>
        <authorList>
            <person name="Harkess A."/>
            <person name="Zhou J."/>
            <person name="Xu C."/>
            <person name="Bowers J.E."/>
            <person name="Van der Hulst R."/>
            <person name="Ayyampalayam S."/>
            <person name="Mercati F."/>
            <person name="Riccardi P."/>
            <person name="McKain M.R."/>
            <person name="Kakrana A."/>
            <person name="Tang H."/>
            <person name="Ray J."/>
            <person name="Groenendijk J."/>
            <person name="Arikit S."/>
            <person name="Mathioni S.M."/>
            <person name="Nakano M."/>
            <person name="Shan H."/>
            <person name="Telgmann-Rauber A."/>
            <person name="Kanno A."/>
            <person name="Yue Z."/>
            <person name="Chen H."/>
            <person name="Li W."/>
            <person name="Chen Y."/>
            <person name="Xu X."/>
            <person name="Zhang Y."/>
            <person name="Luo S."/>
            <person name="Chen H."/>
            <person name="Gao J."/>
            <person name="Mao Z."/>
            <person name="Pires J.C."/>
            <person name="Luo M."/>
            <person name="Kudrna D."/>
            <person name="Wing R.A."/>
            <person name="Meyers B.C."/>
            <person name="Yi K."/>
            <person name="Kong H."/>
            <person name="Lavrijsen P."/>
            <person name="Sunseri F."/>
            <person name="Falavigna A."/>
            <person name="Ye Y."/>
            <person name="Leebens-Mack J.H."/>
            <person name="Chen G."/>
        </authorList>
    </citation>
    <scope>NUCLEOTIDE SEQUENCE [LARGE SCALE GENOMIC DNA]</scope>
    <source>
        <strain evidence="27">cv. DH0086</strain>
    </source>
</reference>
<dbReference type="InterPro" id="IPR001611">
    <property type="entry name" value="Leu-rich_rpt"/>
</dbReference>
<keyword evidence="7" id="KW-0433">Leucine-rich repeat</keyword>
<evidence type="ECO:0000259" key="25">
    <source>
        <dbReference type="PROSITE" id="PS50011"/>
    </source>
</evidence>
<dbReference type="AlphaFoldDB" id="A0A5P1FTA7"/>
<dbReference type="FunFam" id="3.80.10.10:FF:000299">
    <property type="entry name" value="Piriformospora indica-insensitive protein 2"/>
    <property type="match status" value="1"/>
</dbReference>
<dbReference type="SUPFAM" id="SSF56112">
    <property type="entry name" value="Protein kinase-like (PK-like)"/>
    <property type="match status" value="1"/>
</dbReference>
<dbReference type="GO" id="GO:0005524">
    <property type="term" value="F:ATP binding"/>
    <property type="evidence" value="ECO:0007669"/>
    <property type="project" value="UniProtKB-UniRule"/>
</dbReference>
<dbReference type="FunFam" id="3.30.200.20:FF:000432">
    <property type="entry name" value="LRR receptor-like serine/threonine-protein kinase EFR"/>
    <property type="match status" value="1"/>
</dbReference>
<dbReference type="GO" id="GO:0004674">
    <property type="term" value="F:protein serine/threonine kinase activity"/>
    <property type="evidence" value="ECO:0007669"/>
    <property type="project" value="UniProtKB-KW"/>
</dbReference>
<dbReference type="Gramene" id="ONK80903">
    <property type="protein sequence ID" value="ONK80903"/>
    <property type="gene ID" value="A4U43_C01F23020"/>
</dbReference>
<keyword evidence="12 24" id="KW-0547">Nucleotide-binding</keyword>
<keyword evidence="8" id="KW-0808">Transferase</keyword>
<evidence type="ECO:0000256" key="17">
    <source>
        <dbReference type="ARBA" id="ARBA00023170"/>
    </source>
</evidence>
<evidence type="ECO:0000256" key="16">
    <source>
        <dbReference type="ARBA" id="ARBA00023136"/>
    </source>
</evidence>
<evidence type="ECO:0000256" key="1">
    <source>
        <dbReference type="ARBA" id="ARBA00004162"/>
    </source>
</evidence>
<comment type="catalytic activity">
    <reaction evidence="20">
        <text>L-seryl-[protein] + ATP = O-phospho-L-seryl-[protein] + ADP + H(+)</text>
        <dbReference type="Rhea" id="RHEA:17989"/>
        <dbReference type="Rhea" id="RHEA-COMP:9863"/>
        <dbReference type="Rhea" id="RHEA-COMP:11604"/>
        <dbReference type="ChEBI" id="CHEBI:15378"/>
        <dbReference type="ChEBI" id="CHEBI:29999"/>
        <dbReference type="ChEBI" id="CHEBI:30616"/>
        <dbReference type="ChEBI" id="CHEBI:83421"/>
        <dbReference type="ChEBI" id="CHEBI:456216"/>
        <dbReference type="EC" id="2.7.11.1"/>
    </reaction>
</comment>
<dbReference type="PANTHER" id="PTHR27008:SF499">
    <property type="entry name" value="OS06G0581500 PROTEIN"/>
    <property type="match status" value="1"/>
</dbReference>
<evidence type="ECO:0000256" key="13">
    <source>
        <dbReference type="ARBA" id="ARBA00022777"/>
    </source>
</evidence>
<evidence type="ECO:0000256" key="9">
    <source>
        <dbReference type="ARBA" id="ARBA00022692"/>
    </source>
</evidence>
<evidence type="ECO:0000256" key="11">
    <source>
        <dbReference type="ARBA" id="ARBA00022737"/>
    </source>
</evidence>
<evidence type="ECO:0000256" key="8">
    <source>
        <dbReference type="ARBA" id="ARBA00022679"/>
    </source>
</evidence>
<dbReference type="SUPFAM" id="SSF52058">
    <property type="entry name" value="L domain-like"/>
    <property type="match status" value="1"/>
</dbReference>
<dbReference type="GO" id="GO:0005789">
    <property type="term" value="C:endoplasmic reticulum membrane"/>
    <property type="evidence" value="ECO:0007669"/>
    <property type="project" value="UniProtKB-SubCell"/>
</dbReference>
<evidence type="ECO:0000313" key="26">
    <source>
        <dbReference type="EMBL" id="ONK80903.1"/>
    </source>
</evidence>
<keyword evidence="4" id="KW-1003">Cell membrane</keyword>
<keyword evidence="27" id="KW-1185">Reference proteome</keyword>
<dbReference type="PROSITE" id="PS50011">
    <property type="entry name" value="PROTEIN_KINASE_DOM"/>
    <property type="match status" value="1"/>
</dbReference>
<dbReference type="Pfam" id="PF00560">
    <property type="entry name" value="LRR_1"/>
    <property type="match status" value="5"/>
</dbReference>
<dbReference type="InterPro" id="IPR017441">
    <property type="entry name" value="Protein_kinase_ATP_BS"/>
</dbReference>
<keyword evidence="9" id="KW-0812">Transmembrane</keyword>
<dbReference type="PANTHER" id="PTHR27008">
    <property type="entry name" value="OS04G0122200 PROTEIN"/>
    <property type="match status" value="1"/>
</dbReference>
<keyword evidence="5" id="KW-0723">Serine/threonine-protein kinase</keyword>
<evidence type="ECO:0000256" key="19">
    <source>
        <dbReference type="ARBA" id="ARBA00047899"/>
    </source>
</evidence>
<keyword evidence="18" id="KW-0325">Glycoprotein</keyword>
<feature type="domain" description="Protein kinase" evidence="25">
    <location>
        <begin position="264"/>
        <end position="560"/>
    </location>
</feature>
<evidence type="ECO:0000313" key="27">
    <source>
        <dbReference type="Proteomes" id="UP000243459"/>
    </source>
</evidence>
<dbReference type="InterPro" id="IPR001245">
    <property type="entry name" value="Ser-Thr/Tyr_kinase_cat_dom"/>
</dbReference>
<gene>
    <name evidence="26" type="ORF">A4U43_C01F23020</name>
</gene>
<keyword evidence="14 24" id="KW-0067">ATP-binding</keyword>
<dbReference type="PROSITE" id="PS51450">
    <property type="entry name" value="LRR"/>
    <property type="match status" value="1"/>
</dbReference>
<evidence type="ECO:0000256" key="21">
    <source>
        <dbReference type="ARBA" id="ARBA00054320"/>
    </source>
</evidence>
<dbReference type="InterPro" id="IPR032675">
    <property type="entry name" value="LRR_dom_sf"/>
</dbReference>
<dbReference type="PROSITE" id="PS00108">
    <property type="entry name" value="PROTEIN_KINASE_ST"/>
    <property type="match status" value="1"/>
</dbReference>
<comment type="function">
    <text evidence="21">Receptor kinase that detects X.oryzae pv. oryzae protein Ax21 to promote innate immunity. Following X.oryzae pv. oryzae protein Ax21 detection, undergoes cleavage, releasing the processed protein kinase Xa21 chain.</text>
</comment>
<keyword evidence="10" id="KW-0732">Signal</keyword>
<feature type="non-terminal residue" evidence="26">
    <location>
        <position position="1"/>
    </location>
</feature>
<comment type="subcellular location">
    <subcellularLocation>
        <location evidence="1">Cell membrane</location>
        <topology evidence="1">Single-pass membrane protein</topology>
    </subcellularLocation>
    <subcellularLocation>
        <location evidence="2">Endoplasmic reticulum membrane</location>
        <topology evidence="2">Single-pass membrane protein</topology>
    </subcellularLocation>
</comment>
<evidence type="ECO:0000256" key="2">
    <source>
        <dbReference type="ARBA" id="ARBA00004389"/>
    </source>
</evidence>
<evidence type="ECO:0000256" key="23">
    <source>
        <dbReference type="ARBA" id="ARBA00072040"/>
    </source>
</evidence>
<dbReference type="PROSITE" id="PS00107">
    <property type="entry name" value="PROTEIN_KINASE_ATP"/>
    <property type="match status" value="1"/>
</dbReference>
<keyword evidence="13" id="KW-0418">Kinase</keyword>
<accession>A0A5P1FTA7</accession>
<dbReference type="Pfam" id="PF07714">
    <property type="entry name" value="PK_Tyr_Ser-Thr"/>
    <property type="match status" value="1"/>
</dbReference>
<dbReference type="GO" id="GO:0005886">
    <property type="term" value="C:plasma membrane"/>
    <property type="evidence" value="ECO:0007669"/>
    <property type="project" value="UniProtKB-SubCell"/>
</dbReference>